<sequence>MSRRTAGLVAAFLAGLALVVVAVLVVRQLTAASKPELPVVPEARRPVVEIAARVCSMLSVPLLAAQIDAESGWRANADSGQAQGISQFAPDTWKEWGRDGNGDGKADVWEPRDAIPSQARYMCHLYKMVKVIPGGSTRLGSTRLALAAYNAGPSAVIRARGMPQLNETRGYVHKIMHDLLPKYRKAEKTYQESEAKHRSTKRGTATPSPSSPPSSDATASSTALSPAPDAATEPRPTAPGVAAPTTRRPR</sequence>
<dbReference type="EMBL" id="JAERRF010000017">
    <property type="protein sequence ID" value="MBL1100182.1"/>
    <property type="molecule type" value="Genomic_DNA"/>
</dbReference>
<dbReference type="PANTHER" id="PTHR37423">
    <property type="entry name" value="SOLUBLE LYTIC MUREIN TRANSGLYCOSYLASE-RELATED"/>
    <property type="match status" value="1"/>
</dbReference>
<feature type="compositionally biased region" description="Low complexity" evidence="1">
    <location>
        <begin position="204"/>
        <end position="231"/>
    </location>
</feature>
<dbReference type="PANTHER" id="PTHR37423:SF2">
    <property type="entry name" value="MEMBRANE-BOUND LYTIC MUREIN TRANSGLYCOSYLASE C"/>
    <property type="match status" value="1"/>
</dbReference>
<dbReference type="InterPro" id="IPR023346">
    <property type="entry name" value="Lysozyme-like_dom_sf"/>
</dbReference>
<evidence type="ECO:0000313" key="4">
    <source>
        <dbReference type="Proteomes" id="UP000634229"/>
    </source>
</evidence>
<organism evidence="3 4">
    <name type="scientific">Streptomyces coffeae</name>
    <dbReference type="NCBI Taxonomy" id="621382"/>
    <lineage>
        <taxon>Bacteria</taxon>
        <taxon>Bacillati</taxon>
        <taxon>Actinomycetota</taxon>
        <taxon>Actinomycetes</taxon>
        <taxon>Kitasatosporales</taxon>
        <taxon>Streptomycetaceae</taxon>
        <taxon>Streptomyces</taxon>
    </lineage>
</organism>
<proteinExistence type="predicted"/>
<accession>A0ABS1NJ86</accession>
<feature type="region of interest" description="Disordered" evidence="1">
    <location>
        <begin position="92"/>
        <end position="111"/>
    </location>
</feature>
<dbReference type="CDD" id="cd13399">
    <property type="entry name" value="Slt35-like"/>
    <property type="match status" value="1"/>
</dbReference>
<evidence type="ECO:0000313" key="3">
    <source>
        <dbReference type="EMBL" id="MBL1100182.1"/>
    </source>
</evidence>
<feature type="region of interest" description="Disordered" evidence="1">
    <location>
        <begin position="187"/>
        <end position="250"/>
    </location>
</feature>
<dbReference type="Pfam" id="PF01464">
    <property type="entry name" value="SLT"/>
    <property type="match status" value="1"/>
</dbReference>
<dbReference type="InterPro" id="IPR008258">
    <property type="entry name" value="Transglycosylase_SLT_dom_1"/>
</dbReference>
<evidence type="ECO:0000256" key="1">
    <source>
        <dbReference type="SAM" id="MobiDB-lite"/>
    </source>
</evidence>
<dbReference type="SUPFAM" id="SSF53955">
    <property type="entry name" value="Lysozyme-like"/>
    <property type="match status" value="1"/>
</dbReference>
<feature type="domain" description="Transglycosylase SLT" evidence="2">
    <location>
        <begin position="57"/>
        <end position="161"/>
    </location>
</feature>
<name>A0ABS1NJ86_9ACTN</name>
<reference evidence="3 4" key="1">
    <citation type="submission" date="2021-01" db="EMBL/GenBank/DDBJ databases">
        <title>WGS of actinomycetes isolated from Thailand.</title>
        <authorList>
            <person name="Thawai C."/>
        </authorList>
    </citation>
    <scope>NUCLEOTIDE SEQUENCE [LARGE SCALE GENOMIC DNA]</scope>
    <source>
        <strain evidence="3 4">CA1R205</strain>
    </source>
</reference>
<comment type="caution">
    <text evidence="3">The sequence shown here is derived from an EMBL/GenBank/DDBJ whole genome shotgun (WGS) entry which is preliminary data.</text>
</comment>
<feature type="compositionally biased region" description="Basic and acidic residues" evidence="1">
    <location>
        <begin position="187"/>
        <end position="197"/>
    </location>
</feature>
<dbReference type="Gene3D" id="1.10.530.10">
    <property type="match status" value="1"/>
</dbReference>
<protein>
    <submittedName>
        <fullName evidence="3">Lytic transglycosylase domain-containing protein</fullName>
    </submittedName>
</protein>
<gene>
    <name evidence="3" type="ORF">JK363_26615</name>
</gene>
<evidence type="ECO:0000259" key="2">
    <source>
        <dbReference type="Pfam" id="PF01464"/>
    </source>
</evidence>
<dbReference type="Proteomes" id="UP000634229">
    <property type="component" value="Unassembled WGS sequence"/>
</dbReference>
<keyword evidence="4" id="KW-1185">Reference proteome</keyword>